<protein>
    <recommendedName>
        <fullName evidence="1">YdhG-like domain-containing protein</fullName>
    </recommendedName>
</protein>
<gene>
    <name evidence="2" type="ORF">IPN02_06245</name>
</gene>
<dbReference type="Gene3D" id="3.90.1150.200">
    <property type="match status" value="1"/>
</dbReference>
<comment type="caution">
    <text evidence="2">The sequence shown here is derived from an EMBL/GenBank/DDBJ whole genome shotgun (WGS) entry which is preliminary data.</text>
</comment>
<dbReference type="SUPFAM" id="SSF159888">
    <property type="entry name" value="YdhG-like"/>
    <property type="match status" value="1"/>
</dbReference>
<evidence type="ECO:0000313" key="2">
    <source>
        <dbReference type="EMBL" id="MBK9296449.1"/>
    </source>
</evidence>
<dbReference type="Gene3D" id="3.90.930.1">
    <property type="match status" value="1"/>
</dbReference>
<sequence length="251" mass="26902">MAEFPPNIGSPATRAITRAGIVSLTDLAGWSEAELGELHGVGPKAVAILGDALDEAGKAFATDTRASDTAEVDAYLDAAPSPQRETLRTVRATLLELLPHGRDAMSYSMPAVQLDGISVAGYSANKNHCGYYAHSGSTTQAAGERLDAYVTTRSGIHFDVDTPLPKSVLRLMVSLKLAELGAVDRGIRSEYYPDGQLKAQGRMKDGKPSGRWKWFDKDGSLKQVGTFRVGERTGTRTSYDSDGNLTDTTTY</sequence>
<dbReference type="Pfam" id="PF07661">
    <property type="entry name" value="MORN_2"/>
    <property type="match status" value="2"/>
</dbReference>
<reference evidence="2 3" key="1">
    <citation type="submission" date="2020-10" db="EMBL/GenBank/DDBJ databases">
        <title>Connecting structure to function with the recovery of over 1000 high-quality activated sludge metagenome-assembled genomes encoding full-length rRNA genes using long-read sequencing.</title>
        <authorList>
            <person name="Singleton C.M."/>
            <person name="Petriglieri F."/>
            <person name="Kristensen J.M."/>
            <person name="Kirkegaard R.H."/>
            <person name="Michaelsen T.Y."/>
            <person name="Andersen M.H."/>
            <person name="Karst S.M."/>
            <person name="Dueholm M.S."/>
            <person name="Nielsen P.H."/>
            <person name="Albertsen M."/>
        </authorList>
    </citation>
    <scope>NUCLEOTIDE SEQUENCE [LARGE SCALE GENOMIC DNA]</scope>
    <source>
        <strain evidence="2">Lyne_18-Q3-R50-59_MAXAC.006</strain>
    </source>
</reference>
<evidence type="ECO:0000313" key="3">
    <source>
        <dbReference type="Proteomes" id="UP000727993"/>
    </source>
</evidence>
<feature type="domain" description="YdhG-like" evidence="1">
    <location>
        <begin position="83"/>
        <end position="173"/>
    </location>
</feature>
<accession>A0A936NCT5</accession>
<evidence type="ECO:0000259" key="1">
    <source>
        <dbReference type="Pfam" id="PF08818"/>
    </source>
</evidence>
<dbReference type="EMBL" id="JADJZA010000002">
    <property type="protein sequence ID" value="MBK9296449.1"/>
    <property type="molecule type" value="Genomic_DNA"/>
</dbReference>
<dbReference type="SUPFAM" id="SSF47789">
    <property type="entry name" value="C-terminal domain of RNA polymerase alpha subunit"/>
    <property type="match status" value="1"/>
</dbReference>
<dbReference type="InterPro" id="IPR014922">
    <property type="entry name" value="YdhG-like"/>
</dbReference>
<dbReference type="SUPFAM" id="SSF82185">
    <property type="entry name" value="Histone H3 K4-specific methyltransferase SET7/9 N-terminal domain"/>
    <property type="match status" value="1"/>
</dbReference>
<dbReference type="Pfam" id="PF08818">
    <property type="entry name" value="DUF1801"/>
    <property type="match status" value="1"/>
</dbReference>
<name>A0A936NCT5_9ACTN</name>
<dbReference type="Proteomes" id="UP000727993">
    <property type="component" value="Unassembled WGS sequence"/>
</dbReference>
<dbReference type="InterPro" id="IPR011652">
    <property type="entry name" value="MORN_2"/>
</dbReference>
<dbReference type="AlphaFoldDB" id="A0A936NCT5"/>
<proteinExistence type="predicted"/>
<organism evidence="2 3">
    <name type="scientific">Candidatus Neomicrothrix subdominans</name>
    <dbReference type="NCBI Taxonomy" id="2954438"/>
    <lineage>
        <taxon>Bacteria</taxon>
        <taxon>Bacillati</taxon>
        <taxon>Actinomycetota</taxon>
        <taxon>Acidimicrobiia</taxon>
        <taxon>Acidimicrobiales</taxon>
        <taxon>Microthrixaceae</taxon>
        <taxon>Candidatus Neomicrothrix</taxon>
    </lineage>
</organism>